<dbReference type="Proteomes" id="UP000091820">
    <property type="component" value="Unassembled WGS sequence"/>
</dbReference>
<feature type="transmembrane region" description="Helical" evidence="1">
    <location>
        <begin position="279"/>
        <end position="301"/>
    </location>
</feature>
<dbReference type="VEuPathDB" id="VectorBase:GBRI028634"/>
<evidence type="ECO:0000313" key="3">
    <source>
        <dbReference type="Proteomes" id="UP000091820"/>
    </source>
</evidence>
<keyword evidence="1" id="KW-0472">Membrane</keyword>
<accession>A0A1A9WQT9</accession>
<feature type="transmembrane region" description="Helical" evidence="1">
    <location>
        <begin position="133"/>
        <end position="159"/>
    </location>
</feature>
<feature type="transmembrane region" description="Helical" evidence="1">
    <location>
        <begin position="6"/>
        <end position="29"/>
    </location>
</feature>
<sequence>MCHEVPLKFFCLLVAIVSIIENSFNFFLLDFTTKRGYQNKSCHYYNNETFHYVVHDEYFQVLTYSNPERTDITNNDFFFLPSKIVPRGWQDFAITANSIAMICNVGLLISSPLSRLVPYICRFQDFPNKKMALIAWELIYFLYFCFVISVLFACGLNPLNCKGCIETMHEYARGIIWDISILIDAIFHTSKHLDIKLDHNQLFVVLLVVVCYNDDCVLSIAHSKLWQYTQIKLTQAFRCLISFSSPSTTHQHEFGIGTINLANFLMDHMIFLKKEILKINLFMVFCRFLSLLVIITLQLILYGGGFVSGKSQFSYGNRNANAI</sequence>
<organism evidence="2 3">
    <name type="scientific">Glossina brevipalpis</name>
    <dbReference type="NCBI Taxonomy" id="37001"/>
    <lineage>
        <taxon>Eukaryota</taxon>
        <taxon>Metazoa</taxon>
        <taxon>Ecdysozoa</taxon>
        <taxon>Arthropoda</taxon>
        <taxon>Hexapoda</taxon>
        <taxon>Insecta</taxon>
        <taxon>Pterygota</taxon>
        <taxon>Neoptera</taxon>
        <taxon>Endopterygota</taxon>
        <taxon>Diptera</taxon>
        <taxon>Brachycera</taxon>
        <taxon>Muscomorpha</taxon>
        <taxon>Hippoboscoidea</taxon>
        <taxon>Glossinidae</taxon>
        <taxon>Glossina</taxon>
    </lineage>
</organism>
<keyword evidence="1" id="KW-1133">Transmembrane helix</keyword>
<dbReference type="EnsemblMetazoa" id="GBRI028634-RA">
    <property type="protein sequence ID" value="GBRI028634-PA"/>
    <property type="gene ID" value="GBRI028634"/>
</dbReference>
<evidence type="ECO:0000313" key="2">
    <source>
        <dbReference type="EnsemblMetazoa" id="GBRI028634-PA"/>
    </source>
</evidence>
<evidence type="ECO:0000256" key="1">
    <source>
        <dbReference type="SAM" id="Phobius"/>
    </source>
</evidence>
<dbReference type="AlphaFoldDB" id="A0A1A9WQT9"/>
<protein>
    <submittedName>
        <fullName evidence="2">Uncharacterized protein</fullName>
    </submittedName>
</protein>
<proteinExistence type="predicted"/>
<reference evidence="2" key="2">
    <citation type="submission" date="2020-05" db="UniProtKB">
        <authorList>
            <consortium name="EnsemblMetazoa"/>
        </authorList>
    </citation>
    <scope>IDENTIFICATION</scope>
    <source>
        <strain evidence="2">IAEA</strain>
    </source>
</reference>
<keyword evidence="3" id="KW-1185">Reference proteome</keyword>
<keyword evidence="1" id="KW-0812">Transmembrane</keyword>
<name>A0A1A9WQT9_9MUSC</name>
<feature type="transmembrane region" description="Helical" evidence="1">
    <location>
        <begin position="92"/>
        <end position="113"/>
    </location>
</feature>
<reference evidence="3" key="1">
    <citation type="submission" date="2014-03" db="EMBL/GenBank/DDBJ databases">
        <authorList>
            <person name="Aksoy S."/>
            <person name="Warren W."/>
            <person name="Wilson R.K."/>
        </authorList>
    </citation>
    <scope>NUCLEOTIDE SEQUENCE [LARGE SCALE GENOMIC DNA]</scope>
    <source>
        <strain evidence="3">IAEA</strain>
    </source>
</reference>